<feature type="transmembrane region" description="Helical" evidence="6">
    <location>
        <begin position="33"/>
        <end position="56"/>
    </location>
</feature>
<feature type="transmembrane region" description="Helical" evidence="6">
    <location>
        <begin position="104"/>
        <end position="122"/>
    </location>
</feature>
<accession>A0A497EVG1</accession>
<evidence type="ECO:0000313" key="9">
    <source>
        <dbReference type="EMBL" id="RLE51374.1"/>
    </source>
</evidence>
<evidence type="ECO:0000256" key="5">
    <source>
        <dbReference type="ARBA" id="ARBA00023136"/>
    </source>
</evidence>
<dbReference type="PANTHER" id="PTHR42703:SF1">
    <property type="entry name" value="NA(+)_H(+) ANTIPORTER SUBUNIT D1"/>
    <property type="match status" value="1"/>
</dbReference>
<keyword evidence="2" id="KW-1003">Cell membrane</keyword>
<feature type="transmembrane region" description="Helical" evidence="6">
    <location>
        <begin position="128"/>
        <end position="147"/>
    </location>
</feature>
<name>A0A497EVG1_9CREN</name>
<evidence type="ECO:0000256" key="2">
    <source>
        <dbReference type="ARBA" id="ARBA00022475"/>
    </source>
</evidence>
<dbReference type="InterPro" id="IPR001750">
    <property type="entry name" value="ND/Mrp_TM"/>
</dbReference>
<evidence type="ECO:0000256" key="4">
    <source>
        <dbReference type="ARBA" id="ARBA00022989"/>
    </source>
</evidence>
<sequence length="484" mass="51755">MSNQPLVALIVVAPILVAVLLNLGYGKIRFSKYLFIASAFALLIIVLLSGYGYHWFAGHPIFQGLRLSLEYVFTPYHKFALFILSLLLIFTAFAASVSVVGKPGVYYAFLLLCYASTAMAVLTNDLYHLWIAVEVASLIIAGVVIAAGSPGAHRATLKYMFITGFAGAGLAVSLAILLGVTGVANISDAVYALSTMSLEGFMPTIYMAYAFFVIAWIYVAGMAPTHPIKADIYRYSLPHAAALLQAQAKLMMVAIGLIILRLFGSMPFTRESMLVISLITAIFGVVLALMQSDLRHVLAYIVVSHGGLVGIGLSIGTAYAISAALFQAINDIIYMGLLFLACEAIILLVKRDPAAGLGNLISKAPSLALFIFIGSFAASGIPPLNGFQSELMLINAALSVGLPEVAVVILFVSVTTFIALFKSIYEIILRPKKVESEVLGSIPNSLYASLFILSVLCIVFGLIPQLPLSFINPMAAEVGLAWPH</sequence>
<evidence type="ECO:0000313" key="11">
    <source>
        <dbReference type="Proteomes" id="UP000278475"/>
    </source>
</evidence>
<dbReference type="InterPro" id="IPR050586">
    <property type="entry name" value="CPA3_Na-H_Antiporter_D"/>
</dbReference>
<evidence type="ECO:0000313" key="8">
    <source>
        <dbReference type="EMBL" id="RLE49039.1"/>
    </source>
</evidence>
<evidence type="ECO:0000313" key="10">
    <source>
        <dbReference type="Proteomes" id="UP000272051"/>
    </source>
</evidence>
<evidence type="ECO:0000256" key="3">
    <source>
        <dbReference type="ARBA" id="ARBA00022692"/>
    </source>
</evidence>
<feature type="transmembrane region" description="Helical" evidence="6">
    <location>
        <begin position="332"/>
        <end position="349"/>
    </location>
</feature>
<keyword evidence="4 6" id="KW-1133">Transmembrane helix</keyword>
<protein>
    <recommendedName>
        <fullName evidence="7">NADH:quinone oxidoreductase/Mrp antiporter transmembrane domain-containing protein</fullName>
    </recommendedName>
</protein>
<reference evidence="10 11" key="1">
    <citation type="submission" date="2018-06" db="EMBL/GenBank/DDBJ databases">
        <title>Extensive metabolic versatility and redundancy in microbially diverse, dynamic hydrothermal sediments.</title>
        <authorList>
            <person name="Dombrowski N."/>
            <person name="Teske A."/>
            <person name="Baker B.J."/>
        </authorList>
    </citation>
    <scope>NUCLEOTIDE SEQUENCE [LARGE SCALE GENOMIC DNA]</scope>
    <source>
        <strain evidence="9">B34_G17</strain>
        <strain evidence="8">B66_G16</strain>
    </source>
</reference>
<evidence type="ECO:0000256" key="6">
    <source>
        <dbReference type="SAM" id="Phobius"/>
    </source>
</evidence>
<feature type="transmembrane region" description="Helical" evidence="6">
    <location>
        <begin position="401"/>
        <end position="425"/>
    </location>
</feature>
<comment type="subcellular location">
    <subcellularLocation>
        <location evidence="1">Cell membrane</location>
        <topology evidence="1">Multi-pass membrane protein</topology>
    </subcellularLocation>
</comment>
<feature type="transmembrane region" description="Helical" evidence="6">
    <location>
        <begin position="200"/>
        <end position="219"/>
    </location>
</feature>
<keyword evidence="3 6" id="KW-0812">Transmembrane</keyword>
<dbReference type="GO" id="GO:0005886">
    <property type="term" value="C:plasma membrane"/>
    <property type="evidence" value="ECO:0007669"/>
    <property type="project" value="UniProtKB-SubCell"/>
</dbReference>
<dbReference type="EMBL" id="QMQV01000050">
    <property type="protein sequence ID" value="RLE49039.1"/>
    <property type="molecule type" value="Genomic_DNA"/>
</dbReference>
<keyword evidence="5 6" id="KW-0472">Membrane</keyword>
<evidence type="ECO:0000259" key="7">
    <source>
        <dbReference type="Pfam" id="PF00361"/>
    </source>
</evidence>
<feature type="transmembrane region" description="Helical" evidence="6">
    <location>
        <begin position="446"/>
        <end position="464"/>
    </location>
</feature>
<organism evidence="9 10">
    <name type="scientific">Thermoproteota archaeon</name>
    <dbReference type="NCBI Taxonomy" id="2056631"/>
    <lineage>
        <taxon>Archaea</taxon>
        <taxon>Thermoproteota</taxon>
    </lineage>
</organism>
<dbReference type="EMBL" id="QMQX01000113">
    <property type="protein sequence ID" value="RLE51374.1"/>
    <property type="molecule type" value="Genomic_DNA"/>
</dbReference>
<feature type="transmembrane region" description="Helical" evidence="6">
    <location>
        <begin position="361"/>
        <end position="381"/>
    </location>
</feature>
<gene>
    <name evidence="8" type="ORF">DRJ31_05955</name>
    <name evidence="9" type="ORF">DRJ33_06065</name>
</gene>
<dbReference type="Pfam" id="PF00361">
    <property type="entry name" value="Proton_antipo_M"/>
    <property type="match status" value="1"/>
</dbReference>
<proteinExistence type="predicted"/>
<feature type="transmembrane region" description="Helical" evidence="6">
    <location>
        <begin position="272"/>
        <end position="290"/>
    </location>
</feature>
<feature type="transmembrane region" description="Helical" evidence="6">
    <location>
        <begin position="159"/>
        <end position="180"/>
    </location>
</feature>
<feature type="transmembrane region" description="Helical" evidence="6">
    <location>
        <begin position="76"/>
        <end position="97"/>
    </location>
</feature>
<comment type="caution">
    <text evidence="9">The sequence shown here is derived from an EMBL/GenBank/DDBJ whole genome shotgun (WGS) entry which is preliminary data.</text>
</comment>
<feature type="transmembrane region" description="Helical" evidence="6">
    <location>
        <begin position="6"/>
        <end position="26"/>
    </location>
</feature>
<feature type="domain" description="NADH:quinone oxidoreductase/Mrp antiporter transmembrane" evidence="7">
    <location>
        <begin position="124"/>
        <end position="414"/>
    </location>
</feature>
<dbReference type="PANTHER" id="PTHR42703">
    <property type="entry name" value="NADH DEHYDROGENASE"/>
    <property type="match status" value="1"/>
</dbReference>
<evidence type="ECO:0000256" key="1">
    <source>
        <dbReference type="ARBA" id="ARBA00004651"/>
    </source>
</evidence>
<dbReference type="AlphaFoldDB" id="A0A497EVG1"/>
<feature type="transmembrane region" description="Helical" evidence="6">
    <location>
        <begin position="240"/>
        <end position="260"/>
    </location>
</feature>
<dbReference type="Proteomes" id="UP000272051">
    <property type="component" value="Unassembled WGS sequence"/>
</dbReference>
<dbReference type="Proteomes" id="UP000278475">
    <property type="component" value="Unassembled WGS sequence"/>
</dbReference>
<feature type="transmembrane region" description="Helical" evidence="6">
    <location>
        <begin position="297"/>
        <end position="326"/>
    </location>
</feature>